<dbReference type="Proteomes" id="UP001631993">
    <property type="component" value="Unassembled WGS sequence"/>
</dbReference>
<evidence type="ECO:0000313" key="3">
    <source>
        <dbReference type="EMBL" id="MFM9649357.1"/>
    </source>
</evidence>
<feature type="region of interest" description="Disordered" evidence="1">
    <location>
        <begin position="42"/>
        <end position="61"/>
    </location>
</feature>
<comment type="caution">
    <text evidence="3">The sequence shown here is derived from an EMBL/GenBank/DDBJ whole genome shotgun (WGS) entry which is preliminary data.</text>
</comment>
<dbReference type="Pfam" id="PF17837">
    <property type="entry name" value="4PPT_N"/>
    <property type="match status" value="1"/>
</dbReference>
<dbReference type="RefSeq" id="WP_369280774.1">
    <property type="nucleotide sequence ID" value="NZ_JBJVMW010000017.1"/>
</dbReference>
<organism evidence="3 4">
    <name type="scientific">Streptomyces galilaeus</name>
    <dbReference type="NCBI Taxonomy" id="33899"/>
    <lineage>
        <taxon>Bacteria</taxon>
        <taxon>Bacillati</taxon>
        <taxon>Actinomycetota</taxon>
        <taxon>Actinomycetes</taxon>
        <taxon>Kitasatosporales</taxon>
        <taxon>Streptomycetaceae</taxon>
        <taxon>Streptomyces</taxon>
    </lineage>
</organism>
<name>A0ABW9IMR9_STRGJ</name>
<accession>A0ABW9IMR9</accession>
<evidence type="ECO:0000256" key="1">
    <source>
        <dbReference type="SAM" id="MobiDB-lite"/>
    </source>
</evidence>
<protein>
    <recommendedName>
        <fullName evidence="2">4'-phosphopantetheinyl transferase N-terminal domain-containing protein</fullName>
    </recommendedName>
</protein>
<keyword evidence="4" id="KW-1185">Reference proteome</keyword>
<evidence type="ECO:0000313" key="4">
    <source>
        <dbReference type="Proteomes" id="UP001631993"/>
    </source>
</evidence>
<dbReference type="InterPro" id="IPR003542">
    <property type="entry name" value="Enbac_synth_compD-like"/>
</dbReference>
<gene>
    <name evidence="3" type="ORF">ACKI1S_24820</name>
</gene>
<sequence length="197" mass="21060">MSAEAFGDDADIHLLAEERGAVAHAVPRRRRELPTVSRCARAGLGGPGIPPVPLPSGRHRVPQWPTRVVGGIAHRSGYRATAMTRAGRLLTVGIDAEQSGPLSVNLLDPVALSAERGLVELRGAQAGVHSGELFSARFLVPPPQEAGNPVSRLTWHRMHRDGFAPTAIALPPHVNESPVRATRTRALSRAFLGTENR</sequence>
<reference evidence="3 4" key="1">
    <citation type="submission" date="2024-12" db="EMBL/GenBank/DDBJ databases">
        <title>Forecasting of Potato common scab and diversities of Pathogenic streptomyces spp. in china.</title>
        <authorList>
            <person name="Handique U."/>
            <person name="Wu J."/>
        </authorList>
    </citation>
    <scope>NUCLEOTIDE SEQUENCE [LARGE SCALE GENOMIC DNA]</scope>
    <source>
        <strain evidence="3 4">ZRIMU1585</strain>
    </source>
</reference>
<dbReference type="EMBL" id="JBJVNE010000012">
    <property type="protein sequence ID" value="MFM9649357.1"/>
    <property type="molecule type" value="Genomic_DNA"/>
</dbReference>
<dbReference type="InterPro" id="IPR041354">
    <property type="entry name" value="4PPT_N"/>
</dbReference>
<evidence type="ECO:0000259" key="2">
    <source>
        <dbReference type="Pfam" id="PF17837"/>
    </source>
</evidence>
<dbReference type="PANTHER" id="PTHR38096:SF1">
    <property type="entry name" value="ENTEROBACTIN SYNTHASE COMPONENT D"/>
    <property type="match status" value="1"/>
</dbReference>
<dbReference type="PANTHER" id="PTHR38096">
    <property type="entry name" value="ENTEROBACTIN SYNTHASE COMPONENT D"/>
    <property type="match status" value="1"/>
</dbReference>
<proteinExistence type="predicted"/>
<feature type="domain" description="4'-phosphopantetheinyl transferase N-terminal" evidence="2">
    <location>
        <begin position="17"/>
        <end position="82"/>
    </location>
</feature>